<dbReference type="EMBL" id="LAZR01008607">
    <property type="protein sequence ID" value="KKM77681.1"/>
    <property type="molecule type" value="Genomic_DNA"/>
</dbReference>
<proteinExistence type="predicted"/>
<evidence type="ECO:0000313" key="1">
    <source>
        <dbReference type="EMBL" id="KKM77681.1"/>
    </source>
</evidence>
<gene>
    <name evidence="1" type="ORF">LCGC14_1367610</name>
</gene>
<reference evidence="1" key="1">
    <citation type="journal article" date="2015" name="Nature">
        <title>Complex archaea that bridge the gap between prokaryotes and eukaryotes.</title>
        <authorList>
            <person name="Spang A."/>
            <person name="Saw J.H."/>
            <person name="Jorgensen S.L."/>
            <person name="Zaremba-Niedzwiedzka K."/>
            <person name="Martijn J."/>
            <person name="Lind A.E."/>
            <person name="van Eijk R."/>
            <person name="Schleper C."/>
            <person name="Guy L."/>
            <person name="Ettema T.J."/>
        </authorList>
    </citation>
    <scope>NUCLEOTIDE SEQUENCE</scope>
</reference>
<name>A0A0F9KSB6_9ZZZZ</name>
<comment type="caution">
    <text evidence="1">The sequence shown here is derived from an EMBL/GenBank/DDBJ whole genome shotgun (WGS) entry which is preliminary data.</text>
</comment>
<accession>A0A0F9KSB6</accession>
<organism evidence="1">
    <name type="scientific">marine sediment metagenome</name>
    <dbReference type="NCBI Taxonomy" id="412755"/>
    <lineage>
        <taxon>unclassified sequences</taxon>
        <taxon>metagenomes</taxon>
        <taxon>ecological metagenomes</taxon>
    </lineage>
</organism>
<protein>
    <submittedName>
        <fullName evidence="1">Uncharacterized protein</fullName>
    </submittedName>
</protein>
<sequence length="153" mass="17200">MTRVLGYPEGDPPENPRVDPVFHGWLCKELEKPINTLYLLPRDHTKSTTAGVCRTIQRVLKIRNISILLASRTLGRSKALMGEIRAHLSNIVLIFLFPEILMADPANASKKGKFKWTDEGLSVKRTRVRSDDSVWVTGIGKTITGFPISQILY</sequence>
<dbReference type="AlphaFoldDB" id="A0A0F9KSB6"/>